<accession>A0A132MJ24</accession>
<organism evidence="2 5">
    <name type="scientific">Carbonactinospora thermoautotrophica</name>
    <dbReference type="NCBI Taxonomy" id="1469144"/>
    <lineage>
        <taxon>Bacteria</taxon>
        <taxon>Bacillati</taxon>
        <taxon>Actinomycetota</taxon>
        <taxon>Actinomycetes</taxon>
        <taxon>Kitasatosporales</taxon>
        <taxon>Carbonactinosporaceae</taxon>
        <taxon>Carbonactinospora</taxon>
    </lineage>
</organism>
<evidence type="ECO:0000313" key="3">
    <source>
        <dbReference type="EMBL" id="KWX07599.1"/>
    </source>
</evidence>
<evidence type="ECO:0000313" key="4">
    <source>
        <dbReference type="Proteomes" id="UP000070598"/>
    </source>
</evidence>
<feature type="transmembrane region" description="Helical" evidence="1">
    <location>
        <begin position="46"/>
        <end position="64"/>
    </location>
</feature>
<gene>
    <name evidence="2" type="ORF">TH66_20890</name>
    <name evidence="3" type="ORF">TR74_18310</name>
</gene>
<dbReference type="RefSeq" id="WP_067071544.1">
    <property type="nucleotide sequence ID" value="NZ_CP171739.1"/>
</dbReference>
<dbReference type="PATRIC" id="fig|1469144.8.peg.800"/>
<sequence length="73" mass="8034">MLIKALRDLGVSSDLSYMAAMGSILLAVISWAASKRAQDRATAERWGIFMGLWAPTFMGIGNALKIEEMSREK</sequence>
<evidence type="ECO:0000256" key="1">
    <source>
        <dbReference type="SAM" id="Phobius"/>
    </source>
</evidence>
<dbReference type="AlphaFoldDB" id="A0A132MJ24"/>
<keyword evidence="1" id="KW-0812">Transmembrane</keyword>
<dbReference type="EMBL" id="JYIK01001047">
    <property type="protein sequence ID" value="KWX07599.1"/>
    <property type="molecule type" value="Genomic_DNA"/>
</dbReference>
<dbReference type="EMBL" id="JYIJ01000019">
    <property type="protein sequence ID" value="KWW97870.1"/>
    <property type="molecule type" value="Genomic_DNA"/>
</dbReference>
<comment type="caution">
    <text evidence="2">The sequence shown here is derived from an EMBL/GenBank/DDBJ whole genome shotgun (WGS) entry which is preliminary data.</text>
</comment>
<keyword evidence="1" id="KW-1133">Transmembrane helix</keyword>
<evidence type="ECO:0000313" key="2">
    <source>
        <dbReference type="EMBL" id="KWW97870.1"/>
    </source>
</evidence>
<proteinExistence type="predicted"/>
<reference evidence="2 5" key="1">
    <citation type="submission" date="2015-02" db="EMBL/GenBank/DDBJ databases">
        <title>Physiological reanalysis, assessment of diazotrophy, and genome sequences of multiple isolates of Streptomyces thermoautotrophicus.</title>
        <authorList>
            <person name="MacKellar D.C."/>
            <person name="Lieber L."/>
            <person name="Norman J."/>
            <person name="Bolger A."/>
            <person name="Tobin C."/>
            <person name="Murray J.W."/>
            <person name="Prell J."/>
        </authorList>
    </citation>
    <scope>NUCLEOTIDE SEQUENCE [LARGE SCALE GENOMIC DNA]</scope>
    <source>
        <strain evidence="2 5">UBT1</strain>
    </source>
</reference>
<protein>
    <submittedName>
        <fullName evidence="2">Uncharacterized protein</fullName>
    </submittedName>
</protein>
<reference evidence="4" key="2">
    <citation type="submission" date="2015-02" db="EMBL/GenBank/DDBJ databases">
        <title>Physiological reanalysis, assessment of diazotrophy, and genome sequences of multiple isolates of Streptomyces thermoautotrophicus.</title>
        <authorList>
            <person name="MacKellar D.C."/>
            <person name="Lieber L."/>
            <person name="Norman J."/>
            <person name="Bolger A."/>
            <person name="Tobin C."/>
            <person name="Murray J.W."/>
            <person name="Friesen M."/>
            <person name="Prell J."/>
        </authorList>
    </citation>
    <scope>NUCLEOTIDE SEQUENCE [LARGE SCALE GENOMIC DNA]</scope>
    <source>
        <strain evidence="4">UBT1</strain>
    </source>
</reference>
<dbReference type="Proteomes" id="UP000070659">
    <property type="component" value="Unassembled WGS sequence"/>
</dbReference>
<feature type="transmembrane region" description="Helical" evidence="1">
    <location>
        <begin position="15"/>
        <end position="34"/>
    </location>
</feature>
<evidence type="ECO:0000313" key="5">
    <source>
        <dbReference type="Proteomes" id="UP000070659"/>
    </source>
</evidence>
<name>A0A132MJ24_9ACTN</name>
<dbReference type="Proteomes" id="UP000070598">
    <property type="component" value="Unassembled WGS sequence"/>
</dbReference>
<keyword evidence="1" id="KW-0472">Membrane</keyword>